<dbReference type="OrthoDB" id="446173at2759"/>
<dbReference type="InterPro" id="IPR000884">
    <property type="entry name" value="TSP1_rpt"/>
</dbReference>
<sequence>MGFVPRTGVNDHPSSRRHQNRYSTVTVKKCSRSWMSKLLISEAYDFAAERYQPKMEICCQWMNGGWSSWSSWSECNARCGRGVQKRSRTCTNPAPLNGGKPCQGTAQQKDDCTSYCPGASGYRGCDVGGSLYLCDPYVAALRLRKWNESNANTSFTPGFSESWKFHAVIPPSVNAFCRLAGDFQETPLKVAHEGRTMEASNGSQEFRRRKMVCLVRLVDVQSGVQANAKALLHESFAFQGWEILLREGYTYRQLHRWSMSIGNGRIRRFAFDWGSGGPESHHSMKKGRFEGQSEGKAKSKVAQKPKAVISSAKQFPYQITRTSPEVSTHCWVKRASHGKLGLAPRIRRTVSHSSQKERTRCLNSTAGEQSILNQAPEGLPRELQNVLCPWTGSSGWLGLPERKNAPGSGRN</sequence>
<feature type="region of interest" description="Disordered" evidence="6">
    <location>
        <begin position="1"/>
        <end position="20"/>
    </location>
</feature>
<organism evidence="7 8">
    <name type="scientific">Nesidiocoris tenuis</name>
    <dbReference type="NCBI Taxonomy" id="355587"/>
    <lineage>
        <taxon>Eukaryota</taxon>
        <taxon>Metazoa</taxon>
        <taxon>Ecdysozoa</taxon>
        <taxon>Arthropoda</taxon>
        <taxon>Hexapoda</taxon>
        <taxon>Insecta</taxon>
        <taxon>Pterygota</taxon>
        <taxon>Neoptera</taxon>
        <taxon>Paraneoptera</taxon>
        <taxon>Hemiptera</taxon>
        <taxon>Heteroptera</taxon>
        <taxon>Panheteroptera</taxon>
        <taxon>Cimicomorpha</taxon>
        <taxon>Miridae</taxon>
        <taxon>Dicyphina</taxon>
        <taxon>Nesidiocoris</taxon>
    </lineage>
</organism>
<keyword evidence="2" id="KW-0964">Secreted</keyword>
<dbReference type="FunFam" id="2.20.100.10:FF:000008">
    <property type="entry name" value="Unc-5 netrin receptor C"/>
    <property type="match status" value="1"/>
</dbReference>
<dbReference type="Proteomes" id="UP000479000">
    <property type="component" value="Unassembled WGS sequence"/>
</dbReference>
<evidence type="ECO:0008006" key="9">
    <source>
        <dbReference type="Google" id="ProtNLM"/>
    </source>
</evidence>
<dbReference type="SUPFAM" id="SSF82895">
    <property type="entry name" value="TSP-1 type 1 repeat"/>
    <property type="match status" value="1"/>
</dbReference>
<accession>A0A6H5HLE7</accession>
<dbReference type="Gene3D" id="2.20.100.10">
    <property type="entry name" value="Thrombospondin type-1 (TSP1) repeat"/>
    <property type="match status" value="1"/>
</dbReference>
<evidence type="ECO:0000256" key="6">
    <source>
        <dbReference type="SAM" id="MobiDB-lite"/>
    </source>
</evidence>
<evidence type="ECO:0000256" key="1">
    <source>
        <dbReference type="ARBA" id="ARBA00004613"/>
    </source>
</evidence>
<evidence type="ECO:0000256" key="5">
    <source>
        <dbReference type="ARBA" id="ARBA00023157"/>
    </source>
</evidence>
<keyword evidence="4" id="KW-0677">Repeat</keyword>
<dbReference type="PANTHER" id="PTHR22906">
    <property type="entry name" value="PROPERDIN"/>
    <property type="match status" value="1"/>
</dbReference>
<protein>
    <recommendedName>
        <fullName evidence="9">Spondin-like TSP1 domain-containing protein</fullName>
    </recommendedName>
</protein>
<dbReference type="PANTHER" id="PTHR22906:SF43">
    <property type="entry name" value="PROPERDIN"/>
    <property type="match status" value="1"/>
</dbReference>
<proteinExistence type="predicted"/>
<dbReference type="Pfam" id="PF00090">
    <property type="entry name" value="TSP_1"/>
    <property type="match status" value="1"/>
</dbReference>
<name>A0A6H5HLE7_9HEMI</name>
<feature type="compositionally biased region" description="Basic and acidic residues" evidence="6">
    <location>
        <begin position="279"/>
        <end position="297"/>
    </location>
</feature>
<evidence type="ECO:0000313" key="8">
    <source>
        <dbReference type="Proteomes" id="UP000479000"/>
    </source>
</evidence>
<evidence type="ECO:0000256" key="3">
    <source>
        <dbReference type="ARBA" id="ARBA00022729"/>
    </source>
</evidence>
<dbReference type="PROSITE" id="PS50092">
    <property type="entry name" value="TSP1"/>
    <property type="match status" value="1"/>
</dbReference>
<reference evidence="7 8" key="1">
    <citation type="submission" date="2020-02" db="EMBL/GenBank/DDBJ databases">
        <authorList>
            <person name="Ferguson B K."/>
        </authorList>
    </citation>
    <scope>NUCLEOTIDE SEQUENCE [LARGE SCALE GENOMIC DNA]</scope>
</reference>
<keyword evidence="8" id="KW-1185">Reference proteome</keyword>
<dbReference type="SMART" id="SM00209">
    <property type="entry name" value="TSP1"/>
    <property type="match status" value="1"/>
</dbReference>
<dbReference type="EMBL" id="CADCXU010031737">
    <property type="protein sequence ID" value="CAB0017631.1"/>
    <property type="molecule type" value="Genomic_DNA"/>
</dbReference>
<feature type="region of interest" description="Disordered" evidence="6">
    <location>
        <begin position="277"/>
        <end position="305"/>
    </location>
</feature>
<dbReference type="InterPro" id="IPR052065">
    <property type="entry name" value="Compl_asym_regulator"/>
</dbReference>
<keyword evidence="3" id="KW-0732">Signal</keyword>
<evidence type="ECO:0000256" key="2">
    <source>
        <dbReference type="ARBA" id="ARBA00022525"/>
    </source>
</evidence>
<comment type="subcellular location">
    <subcellularLocation>
        <location evidence="1">Secreted</location>
    </subcellularLocation>
</comment>
<dbReference type="PRINTS" id="PR01705">
    <property type="entry name" value="TSP1REPEAT"/>
</dbReference>
<keyword evidence="5" id="KW-1015">Disulfide bond</keyword>
<dbReference type="InterPro" id="IPR036383">
    <property type="entry name" value="TSP1_rpt_sf"/>
</dbReference>
<dbReference type="AlphaFoldDB" id="A0A6H5HLE7"/>
<evidence type="ECO:0000313" key="7">
    <source>
        <dbReference type="EMBL" id="CAB0017631.1"/>
    </source>
</evidence>
<evidence type="ECO:0000256" key="4">
    <source>
        <dbReference type="ARBA" id="ARBA00022737"/>
    </source>
</evidence>
<gene>
    <name evidence="7" type="ORF">NTEN_LOCUS21608</name>
</gene>